<dbReference type="InterPro" id="IPR020846">
    <property type="entry name" value="MFS_dom"/>
</dbReference>
<dbReference type="EMBL" id="LXEY01000010">
    <property type="protein sequence ID" value="OAV62609.1"/>
    <property type="molecule type" value="Genomic_DNA"/>
</dbReference>
<organism evidence="10 11">
    <name type="scientific">Enteractinococcus helveticum</name>
    <dbReference type="NCBI Taxonomy" id="1837282"/>
    <lineage>
        <taxon>Bacteria</taxon>
        <taxon>Bacillati</taxon>
        <taxon>Actinomycetota</taxon>
        <taxon>Actinomycetes</taxon>
        <taxon>Micrococcales</taxon>
        <taxon>Micrococcaceae</taxon>
    </lineage>
</organism>
<keyword evidence="3" id="KW-0813">Transport</keyword>
<dbReference type="PANTHER" id="PTHR23517:SF15">
    <property type="entry name" value="PROTON-DEPENDENT OLIGOPEPTIDE FAMILY TRANSPORT PROTEIN"/>
    <property type="match status" value="1"/>
</dbReference>
<comment type="caution">
    <text evidence="10">The sequence shown here is derived from an EMBL/GenBank/DDBJ whole genome shotgun (WGS) entry which is preliminary data.</text>
</comment>
<evidence type="ECO:0000259" key="9">
    <source>
        <dbReference type="PROSITE" id="PS50850"/>
    </source>
</evidence>
<evidence type="ECO:0000256" key="3">
    <source>
        <dbReference type="ARBA" id="ARBA00022448"/>
    </source>
</evidence>
<dbReference type="InterPro" id="IPR036259">
    <property type="entry name" value="MFS_trans_sf"/>
</dbReference>
<evidence type="ECO:0000256" key="1">
    <source>
        <dbReference type="ARBA" id="ARBA00004651"/>
    </source>
</evidence>
<dbReference type="AlphaFoldDB" id="A0A1B7M239"/>
<feature type="transmembrane region" description="Helical" evidence="8">
    <location>
        <begin position="462"/>
        <end position="486"/>
    </location>
</feature>
<feature type="transmembrane region" description="Helical" evidence="8">
    <location>
        <begin position="367"/>
        <end position="389"/>
    </location>
</feature>
<feature type="transmembrane region" description="Helical" evidence="8">
    <location>
        <begin position="334"/>
        <end position="355"/>
    </location>
</feature>
<evidence type="ECO:0000256" key="6">
    <source>
        <dbReference type="ARBA" id="ARBA00022989"/>
    </source>
</evidence>
<dbReference type="PROSITE" id="PS50850">
    <property type="entry name" value="MFS"/>
    <property type="match status" value="1"/>
</dbReference>
<dbReference type="PANTHER" id="PTHR23517">
    <property type="entry name" value="RESISTANCE PROTEIN MDTM, PUTATIVE-RELATED-RELATED"/>
    <property type="match status" value="1"/>
</dbReference>
<evidence type="ECO:0000313" key="10">
    <source>
        <dbReference type="EMBL" id="OAV62609.1"/>
    </source>
</evidence>
<gene>
    <name evidence="10" type="ORF">A6F49_05445</name>
</gene>
<dbReference type="Gene3D" id="1.20.1250.20">
    <property type="entry name" value="MFS general substrate transporter like domains"/>
    <property type="match status" value="1"/>
</dbReference>
<feature type="transmembrane region" description="Helical" evidence="8">
    <location>
        <begin position="258"/>
        <end position="278"/>
    </location>
</feature>
<feature type="transmembrane region" description="Helical" evidence="8">
    <location>
        <begin position="125"/>
        <end position="151"/>
    </location>
</feature>
<feature type="transmembrane region" description="Helical" evidence="8">
    <location>
        <begin position="232"/>
        <end position="252"/>
    </location>
</feature>
<dbReference type="STRING" id="1837282.A6F49_05445"/>
<dbReference type="Proteomes" id="UP000078292">
    <property type="component" value="Unassembled WGS sequence"/>
</dbReference>
<name>A0A1B7M239_9MICC</name>
<sequence>MQYVKQESAPERRRVAGPRVRAFGHPLGLFIVSGAELWERFSFYAIQGILLYFIYYGVADGGLGLDQAVALAVVGSYGGVVYLIQPFGAWLADRLIAVRSVILLGAVIIMFGHIALSFAVDLSTLVVGLGLIAIGTGLLMPNALAVVGQMYKGDRAKQDSGYSLYYGAILIGALAGPVIAGLLQTRVSFQAAFLSAAVGMAFGIIVYLLGWKHLPTAAREVPYPIDKRSRNQVVILGAGALGVVFLAVFLFVDMSNVNAFIVLITVIAAALLFLNILRSSGTTHAEKRRVVMYVPVFIACVIFWALILQLFTTFAIYADQRVNMSIGGFEVPPAFISTFEVIAGILFTIPMAAFWQRLRARQPSTPVKIGIGAAVMTVAFLGFAGLSYMTSDLLSIYPVIIMMIIFGLSEVICAPLFFSMAEQAAPEKLKSQMMALSGLALGIGASLSGFIGSWYVNSSSESAFFLGCAGLAIAMGALVLVFLPLFKKMGLDITK</sequence>
<dbReference type="CDD" id="cd17346">
    <property type="entry name" value="MFS_DtpA_like"/>
    <property type="match status" value="1"/>
</dbReference>
<feature type="transmembrane region" description="Helical" evidence="8">
    <location>
        <begin position="96"/>
        <end position="119"/>
    </location>
</feature>
<keyword evidence="5 8" id="KW-0812">Transmembrane</keyword>
<dbReference type="NCBIfam" id="TIGR00924">
    <property type="entry name" value="yjdL_sub1_fam"/>
    <property type="match status" value="1"/>
</dbReference>
<keyword evidence="7 8" id="KW-0472">Membrane</keyword>
<dbReference type="GO" id="GO:0015833">
    <property type="term" value="P:peptide transport"/>
    <property type="evidence" value="ECO:0007669"/>
    <property type="project" value="InterPro"/>
</dbReference>
<evidence type="ECO:0000256" key="5">
    <source>
        <dbReference type="ARBA" id="ARBA00022692"/>
    </source>
</evidence>
<feature type="transmembrane region" description="Helical" evidence="8">
    <location>
        <begin position="64"/>
        <end position="84"/>
    </location>
</feature>
<dbReference type="OrthoDB" id="9772725at2"/>
<protein>
    <recommendedName>
        <fullName evidence="9">Major facilitator superfamily (MFS) profile domain-containing protein</fullName>
    </recommendedName>
</protein>
<evidence type="ECO:0000313" key="11">
    <source>
        <dbReference type="Proteomes" id="UP000078292"/>
    </source>
</evidence>
<evidence type="ECO:0000256" key="7">
    <source>
        <dbReference type="ARBA" id="ARBA00023136"/>
    </source>
</evidence>
<reference evidence="10 11" key="1">
    <citation type="submission" date="2016-04" db="EMBL/GenBank/DDBJ databases">
        <title>First whole genome shotgun sequence of the bacterium Enteractinococcus sp. strain UASWS1574.</title>
        <authorList>
            <person name="Crovadore J."/>
            <person name="Chablais R."/>
            <person name="Lefort F."/>
        </authorList>
    </citation>
    <scope>NUCLEOTIDE SEQUENCE [LARGE SCALE GENOMIC DNA]</scope>
    <source>
        <strain evidence="10 11">UASWS1574</strain>
    </source>
</reference>
<keyword evidence="11" id="KW-1185">Reference proteome</keyword>
<dbReference type="InterPro" id="IPR005279">
    <property type="entry name" value="Dipep/tripep_permease"/>
</dbReference>
<feature type="transmembrane region" description="Helical" evidence="8">
    <location>
        <begin position="433"/>
        <end position="456"/>
    </location>
</feature>
<dbReference type="InterPro" id="IPR050171">
    <property type="entry name" value="MFS_Transporters"/>
</dbReference>
<dbReference type="RefSeq" id="WP_052504682.1">
    <property type="nucleotide sequence ID" value="NZ_LXEY01000010.1"/>
</dbReference>
<feature type="transmembrane region" description="Helical" evidence="8">
    <location>
        <begin position="163"/>
        <end position="183"/>
    </location>
</feature>
<feature type="transmembrane region" description="Helical" evidence="8">
    <location>
        <begin position="189"/>
        <end position="211"/>
    </location>
</feature>
<comment type="similarity">
    <text evidence="2">Belongs to the major facilitator superfamily. Proton-dependent oligopeptide transporter (POT/PTR) (TC 2.A.17) family.</text>
</comment>
<feature type="domain" description="Major facilitator superfamily (MFS) profile" evidence="9">
    <location>
        <begin position="28"/>
        <end position="487"/>
    </location>
</feature>
<dbReference type="InterPro" id="IPR000109">
    <property type="entry name" value="POT_fam"/>
</dbReference>
<keyword evidence="4" id="KW-1003">Cell membrane</keyword>
<feature type="transmembrane region" description="Helical" evidence="8">
    <location>
        <begin position="290"/>
        <end position="314"/>
    </location>
</feature>
<evidence type="ECO:0000256" key="4">
    <source>
        <dbReference type="ARBA" id="ARBA00022475"/>
    </source>
</evidence>
<dbReference type="SUPFAM" id="SSF103473">
    <property type="entry name" value="MFS general substrate transporter"/>
    <property type="match status" value="1"/>
</dbReference>
<dbReference type="GO" id="GO:0005886">
    <property type="term" value="C:plasma membrane"/>
    <property type="evidence" value="ECO:0007669"/>
    <property type="project" value="UniProtKB-SubCell"/>
</dbReference>
<evidence type="ECO:0000256" key="2">
    <source>
        <dbReference type="ARBA" id="ARBA00005982"/>
    </source>
</evidence>
<dbReference type="GO" id="GO:1904680">
    <property type="term" value="F:peptide transmembrane transporter activity"/>
    <property type="evidence" value="ECO:0007669"/>
    <property type="project" value="InterPro"/>
</dbReference>
<feature type="transmembrane region" description="Helical" evidence="8">
    <location>
        <begin position="41"/>
        <end position="58"/>
    </location>
</feature>
<comment type="subcellular location">
    <subcellularLocation>
        <location evidence="1">Cell membrane</location>
        <topology evidence="1">Multi-pass membrane protein</topology>
    </subcellularLocation>
</comment>
<evidence type="ECO:0000256" key="8">
    <source>
        <dbReference type="SAM" id="Phobius"/>
    </source>
</evidence>
<proteinExistence type="inferred from homology"/>
<dbReference type="Pfam" id="PF00854">
    <property type="entry name" value="PTR2"/>
    <property type="match status" value="1"/>
</dbReference>
<accession>A0A1B7M239</accession>
<keyword evidence="6 8" id="KW-1133">Transmembrane helix</keyword>
<feature type="transmembrane region" description="Helical" evidence="8">
    <location>
        <begin position="395"/>
        <end position="421"/>
    </location>
</feature>